<reference evidence="1" key="1">
    <citation type="journal article" date="2023" name="Front. Mar. Sci.">
        <title>A new Merluccius polli reference genome to investigate the effects of global change in West African waters.</title>
        <authorList>
            <person name="Mateo J.L."/>
            <person name="Blanco-Fernandez C."/>
            <person name="Garcia-Vazquez E."/>
            <person name="Machado-Schiaffino G."/>
        </authorList>
    </citation>
    <scope>NUCLEOTIDE SEQUENCE</scope>
    <source>
        <strain evidence="1">C29</strain>
        <tissue evidence="1">Fin</tissue>
    </source>
</reference>
<gene>
    <name evidence="1" type="ORF">N1851_006976</name>
</gene>
<dbReference type="Proteomes" id="UP001174136">
    <property type="component" value="Unassembled WGS sequence"/>
</dbReference>
<evidence type="ECO:0000313" key="1">
    <source>
        <dbReference type="EMBL" id="KAK0151724.1"/>
    </source>
</evidence>
<sequence length="129" mass="14136">MVGMTDVTVESNNQVRQLPIYVVKGNYPAILGRGWLDKLRLNWQLKKATCTDPDLAGVMDMVMRGHYISGVGKELQYGATVGFCDHCGTDRACLLYRPDDSRPHLEEACRPTSTNGGGNNIQAALDGVH</sequence>
<keyword evidence="2" id="KW-1185">Reference proteome</keyword>
<accession>A0AA47N3T8</accession>
<dbReference type="AlphaFoldDB" id="A0AA47N3T8"/>
<evidence type="ECO:0000313" key="2">
    <source>
        <dbReference type="Proteomes" id="UP001174136"/>
    </source>
</evidence>
<organism evidence="1 2">
    <name type="scientific">Merluccius polli</name>
    <name type="common">Benguela hake</name>
    <name type="synonym">Merluccius cadenati</name>
    <dbReference type="NCBI Taxonomy" id="89951"/>
    <lineage>
        <taxon>Eukaryota</taxon>
        <taxon>Metazoa</taxon>
        <taxon>Chordata</taxon>
        <taxon>Craniata</taxon>
        <taxon>Vertebrata</taxon>
        <taxon>Euteleostomi</taxon>
        <taxon>Actinopterygii</taxon>
        <taxon>Neopterygii</taxon>
        <taxon>Teleostei</taxon>
        <taxon>Neoteleostei</taxon>
        <taxon>Acanthomorphata</taxon>
        <taxon>Zeiogadaria</taxon>
        <taxon>Gadariae</taxon>
        <taxon>Gadiformes</taxon>
        <taxon>Gadoidei</taxon>
        <taxon>Merlucciidae</taxon>
        <taxon>Merluccius</taxon>
    </lineage>
</organism>
<protein>
    <submittedName>
        <fullName evidence="1">Uncharacterized protein</fullName>
    </submittedName>
</protein>
<dbReference type="EMBL" id="JAOPHQ010001173">
    <property type="protein sequence ID" value="KAK0151724.1"/>
    <property type="molecule type" value="Genomic_DNA"/>
</dbReference>
<name>A0AA47N3T8_MERPO</name>
<comment type="caution">
    <text evidence="1">The sequence shown here is derived from an EMBL/GenBank/DDBJ whole genome shotgun (WGS) entry which is preliminary data.</text>
</comment>
<proteinExistence type="predicted"/>